<feature type="region of interest" description="Disordered" evidence="1">
    <location>
        <begin position="164"/>
        <end position="213"/>
    </location>
</feature>
<dbReference type="Proteomes" id="UP000255265">
    <property type="component" value="Unassembled WGS sequence"/>
</dbReference>
<evidence type="ECO:0000313" key="5">
    <source>
        <dbReference type="Proteomes" id="UP000255265"/>
    </source>
</evidence>
<feature type="domain" description="DUF4124" evidence="3">
    <location>
        <begin position="25"/>
        <end position="59"/>
    </location>
</feature>
<keyword evidence="5" id="KW-1185">Reference proteome</keyword>
<proteinExistence type="predicted"/>
<dbReference type="InterPro" id="IPR036249">
    <property type="entry name" value="Thioredoxin-like_sf"/>
</dbReference>
<dbReference type="CDD" id="cd02976">
    <property type="entry name" value="NrdH"/>
    <property type="match status" value="1"/>
</dbReference>
<organism evidence="4 5">
    <name type="scientific">Pseudacidovorax intermedius</name>
    <dbReference type="NCBI Taxonomy" id="433924"/>
    <lineage>
        <taxon>Bacteria</taxon>
        <taxon>Pseudomonadati</taxon>
        <taxon>Pseudomonadota</taxon>
        <taxon>Betaproteobacteria</taxon>
        <taxon>Burkholderiales</taxon>
        <taxon>Comamonadaceae</taxon>
        <taxon>Pseudacidovorax</taxon>
    </lineage>
</organism>
<evidence type="ECO:0000256" key="1">
    <source>
        <dbReference type="SAM" id="MobiDB-lite"/>
    </source>
</evidence>
<dbReference type="InterPro" id="IPR025392">
    <property type="entry name" value="DUF4124"/>
</dbReference>
<dbReference type="RefSeq" id="WP_114804335.1">
    <property type="nucleotide sequence ID" value="NZ_QQAV01000011.1"/>
</dbReference>
<dbReference type="Gene3D" id="3.40.30.10">
    <property type="entry name" value="Glutaredoxin"/>
    <property type="match status" value="1"/>
</dbReference>
<dbReference type="AlphaFoldDB" id="A0A370F7B0"/>
<dbReference type="Pfam" id="PF00462">
    <property type="entry name" value="Glutaredoxin"/>
    <property type="match status" value="1"/>
</dbReference>
<dbReference type="OrthoDB" id="8794394at2"/>
<feature type="domain" description="Glutaredoxin" evidence="2">
    <location>
        <begin position="84"/>
        <end position="140"/>
    </location>
</feature>
<feature type="compositionally biased region" description="Pro residues" evidence="1">
    <location>
        <begin position="168"/>
        <end position="187"/>
    </location>
</feature>
<dbReference type="EMBL" id="QQAV01000011">
    <property type="protein sequence ID" value="RDI20106.1"/>
    <property type="molecule type" value="Genomic_DNA"/>
</dbReference>
<evidence type="ECO:0000259" key="2">
    <source>
        <dbReference type="Pfam" id="PF00462"/>
    </source>
</evidence>
<comment type="caution">
    <text evidence="4">The sequence shown here is derived from an EMBL/GenBank/DDBJ whole genome shotgun (WGS) entry which is preliminary data.</text>
</comment>
<gene>
    <name evidence="4" type="ORF">DFR41_11181</name>
</gene>
<name>A0A370F7B0_9BURK</name>
<evidence type="ECO:0000313" key="4">
    <source>
        <dbReference type="EMBL" id="RDI20106.1"/>
    </source>
</evidence>
<evidence type="ECO:0000259" key="3">
    <source>
        <dbReference type="Pfam" id="PF13511"/>
    </source>
</evidence>
<dbReference type="Pfam" id="PF13511">
    <property type="entry name" value="DUF4124"/>
    <property type="match status" value="1"/>
</dbReference>
<dbReference type="InterPro" id="IPR002109">
    <property type="entry name" value="Glutaredoxin"/>
</dbReference>
<reference evidence="4 5" key="1">
    <citation type="submission" date="2018-07" db="EMBL/GenBank/DDBJ databases">
        <title>Genomic Encyclopedia of Type Strains, Phase IV (KMG-IV): sequencing the most valuable type-strain genomes for metagenomic binning, comparative biology and taxonomic classification.</title>
        <authorList>
            <person name="Goeker M."/>
        </authorList>
    </citation>
    <scope>NUCLEOTIDE SEQUENCE [LARGE SCALE GENOMIC DNA]</scope>
    <source>
        <strain evidence="4 5">DSM 21352</strain>
    </source>
</reference>
<accession>A0A370F7B0</accession>
<protein>
    <submittedName>
        <fullName evidence="4">Glutaredoxin</fullName>
    </submittedName>
</protein>
<dbReference type="SUPFAM" id="SSF52833">
    <property type="entry name" value="Thioredoxin-like"/>
    <property type="match status" value="1"/>
</dbReference>
<sequence length="213" mass="22470">MPAAPTLRRTAWLLAVGMAAAGLWGAARAQPLYRSVDAQGRVTFSDRAPSAAARPVEAPSGNDIDTGAAALSFELRQLVQRYPVTLYTQRDCAPCDEGRSLLRSRGIPFQERTVNTNAEIEALQRLSGQTGLPLLTIGSQQLRGYADAQWSQYLDAAGYPGRNSLPPAYTPPQARPLIAPVPAPAAPPASEAPAPIIPPPTGPTPGNPAGIRF</sequence>
<feature type="compositionally biased region" description="Pro residues" evidence="1">
    <location>
        <begin position="195"/>
        <end position="206"/>
    </location>
</feature>
<dbReference type="PROSITE" id="PS51354">
    <property type="entry name" value="GLUTAREDOXIN_2"/>
    <property type="match status" value="1"/>
</dbReference>